<dbReference type="EMBL" id="CAJJDM010000122">
    <property type="protein sequence ID" value="CAD8102973.1"/>
    <property type="molecule type" value="Genomic_DNA"/>
</dbReference>
<dbReference type="Proteomes" id="UP000688137">
    <property type="component" value="Unassembled WGS sequence"/>
</dbReference>
<keyword evidence="2" id="KW-1185">Reference proteome</keyword>
<sequence length="113" mass="13369">MGPPPNYIITRKLIRHFFRKYLPQQPITKGNEAEDLAQAVAKYGVDHPQTKLALDRFDTSEAESKKYRAKLEAMKIQQKVMSTLKTPFYHYHDKGRYRNDLFPKEWTIYHGVK</sequence>
<proteinExistence type="predicted"/>
<evidence type="ECO:0000313" key="1">
    <source>
        <dbReference type="EMBL" id="CAD8102973.1"/>
    </source>
</evidence>
<dbReference type="OMA" id="PITKGNE"/>
<organism evidence="1 2">
    <name type="scientific">Paramecium primaurelia</name>
    <dbReference type="NCBI Taxonomy" id="5886"/>
    <lineage>
        <taxon>Eukaryota</taxon>
        <taxon>Sar</taxon>
        <taxon>Alveolata</taxon>
        <taxon>Ciliophora</taxon>
        <taxon>Intramacronucleata</taxon>
        <taxon>Oligohymenophorea</taxon>
        <taxon>Peniculida</taxon>
        <taxon>Parameciidae</taxon>
        <taxon>Paramecium</taxon>
    </lineage>
</organism>
<gene>
    <name evidence="1" type="ORF">PPRIM_AZ9-3.1.T1190186</name>
</gene>
<name>A0A8S1PJL0_PARPR</name>
<evidence type="ECO:0000313" key="2">
    <source>
        <dbReference type="Proteomes" id="UP000688137"/>
    </source>
</evidence>
<comment type="caution">
    <text evidence="1">The sequence shown here is derived from an EMBL/GenBank/DDBJ whole genome shotgun (WGS) entry which is preliminary data.</text>
</comment>
<reference evidence="1" key="1">
    <citation type="submission" date="2021-01" db="EMBL/GenBank/DDBJ databases">
        <authorList>
            <consortium name="Genoscope - CEA"/>
            <person name="William W."/>
        </authorList>
    </citation>
    <scope>NUCLEOTIDE SEQUENCE</scope>
</reference>
<dbReference type="AlphaFoldDB" id="A0A8S1PJL0"/>
<accession>A0A8S1PJL0</accession>
<protein>
    <submittedName>
        <fullName evidence="1">Uncharacterized protein</fullName>
    </submittedName>
</protein>